<evidence type="ECO:0000313" key="6">
    <source>
        <dbReference type="EMBL" id="KGD79482.1"/>
    </source>
</evidence>
<proteinExistence type="inferred from homology"/>
<keyword evidence="3" id="KW-0288">FMN</keyword>
<comment type="similarity">
    <text evidence="1">Belongs to the SsuE family.</text>
</comment>
<evidence type="ECO:0000256" key="1">
    <source>
        <dbReference type="ARBA" id="ARBA00005990"/>
    </source>
</evidence>
<evidence type="ECO:0000259" key="5">
    <source>
        <dbReference type="Pfam" id="PF03358"/>
    </source>
</evidence>
<dbReference type="PANTHER" id="PTHR43408:SF1">
    <property type="entry name" value="FMN REDUCTASE (NADPH)"/>
    <property type="match status" value="1"/>
</dbReference>
<protein>
    <submittedName>
        <fullName evidence="6">NAD(P)H-dependent FMN reductase</fullName>
    </submittedName>
</protein>
<evidence type="ECO:0000256" key="2">
    <source>
        <dbReference type="ARBA" id="ARBA00022630"/>
    </source>
</evidence>
<evidence type="ECO:0000256" key="4">
    <source>
        <dbReference type="ARBA" id="ARBA00023002"/>
    </source>
</evidence>
<gene>
    <name evidence="6" type="ORF">HA49_02570</name>
</gene>
<accession>A0A095TS53</accession>
<dbReference type="GO" id="GO:0046306">
    <property type="term" value="P:alkanesulfonate catabolic process"/>
    <property type="evidence" value="ECO:0007669"/>
    <property type="project" value="InterPro"/>
</dbReference>
<dbReference type="OrthoDB" id="1643408at2"/>
<keyword evidence="7" id="KW-1185">Reference proteome</keyword>
<dbReference type="GO" id="GO:0008752">
    <property type="term" value="F:FMN reductase [NAD(P)H] activity"/>
    <property type="evidence" value="ECO:0007669"/>
    <property type="project" value="InterPro"/>
</dbReference>
<dbReference type="InterPro" id="IPR020048">
    <property type="entry name" value="NADPH-dep_FMN_reduc_SsuE"/>
</dbReference>
<dbReference type="NCBIfam" id="NF007859">
    <property type="entry name" value="PRK10569.1"/>
    <property type="match status" value="1"/>
</dbReference>
<dbReference type="Pfam" id="PF03358">
    <property type="entry name" value="FMN_red"/>
    <property type="match status" value="1"/>
</dbReference>
<reference evidence="6" key="1">
    <citation type="submission" date="2014-12" db="EMBL/GenBank/DDBJ databases">
        <title>The draft genome of the Tatumella morbirosei type strain, LMG23360T isolated from pineapple rot.</title>
        <authorList>
            <person name="Smits T.H."/>
            <person name="Palmer M."/>
            <person name="Venter S.N."/>
            <person name="Duffy B."/>
            <person name="Steenkamp E.T."/>
            <person name="Chan W.Y."/>
            <person name="Coutinho T.A."/>
            <person name="Coetzee M.P."/>
            <person name="De Maayer P."/>
        </authorList>
    </citation>
    <scope>NUCLEOTIDE SEQUENCE [LARGE SCALE GENOMIC DNA]</scope>
    <source>
        <strain evidence="6">LMG 23360</strain>
    </source>
</reference>
<keyword evidence="2" id="KW-0285">Flavoprotein</keyword>
<dbReference type="InterPro" id="IPR029039">
    <property type="entry name" value="Flavoprotein-like_sf"/>
</dbReference>
<dbReference type="Gene3D" id="3.40.50.360">
    <property type="match status" value="1"/>
</dbReference>
<dbReference type="InterPro" id="IPR051814">
    <property type="entry name" value="NAD(P)H-dep_FMN_reductase"/>
</dbReference>
<dbReference type="AlphaFoldDB" id="A0A095TS53"/>
<dbReference type="RefSeq" id="WP_038016435.1">
    <property type="nucleotide sequence ID" value="NZ_JPKR02000005.1"/>
</dbReference>
<evidence type="ECO:0000313" key="7">
    <source>
        <dbReference type="Proteomes" id="UP000029577"/>
    </source>
</evidence>
<evidence type="ECO:0000256" key="3">
    <source>
        <dbReference type="ARBA" id="ARBA00022643"/>
    </source>
</evidence>
<dbReference type="EMBL" id="JPKR02000005">
    <property type="protein sequence ID" value="KGD79482.1"/>
    <property type="molecule type" value="Genomic_DNA"/>
</dbReference>
<dbReference type="PANTHER" id="PTHR43408">
    <property type="entry name" value="FMN REDUCTASE (NADPH)"/>
    <property type="match status" value="1"/>
</dbReference>
<sequence>MRVVTLAGSPRFPSRSTALLTLSQKILESQGIEVLPWNIQHFDPDDLIQARFDAPAISLFKEDLASAQGLIIATPVYKAAYSGALKTILDLLPERALENKVVLPVATAGSHAHLLAIDYALKPVLSALKARDILHGVFADDSQVKQSDREAKIDQVIIDRLNNELNAFLNALNRLHTPMLAGLVA</sequence>
<comment type="caution">
    <text evidence="6">The sequence shown here is derived from an EMBL/GenBank/DDBJ whole genome shotgun (WGS) entry which is preliminary data.</text>
</comment>
<keyword evidence="4" id="KW-0560">Oxidoreductase</keyword>
<dbReference type="Proteomes" id="UP000029577">
    <property type="component" value="Unassembled WGS sequence"/>
</dbReference>
<dbReference type="InterPro" id="IPR005025">
    <property type="entry name" value="FMN_Rdtase-like_dom"/>
</dbReference>
<dbReference type="NCBIfam" id="TIGR03567">
    <property type="entry name" value="FMN_reduc_SsuE"/>
    <property type="match status" value="1"/>
</dbReference>
<dbReference type="STRING" id="642227.HA49_02570"/>
<dbReference type="SUPFAM" id="SSF52218">
    <property type="entry name" value="Flavoproteins"/>
    <property type="match status" value="1"/>
</dbReference>
<organism evidence="6 7">
    <name type="scientific">Tatumella morbirosei</name>
    <dbReference type="NCBI Taxonomy" id="642227"/>
    <lineage>
        <taxon>Bacteria</taxon>
        <taxon>Pseudomonadati</taxon>
        <taxon>Pseudomonadota</taxon>
        <taxon>Gammaproteobacteria</taxon>
        <taxon>Enterobacterales</taxon>
        <taxon>Erwiniaceae</taxon>
        <taxon>Tatumella</taxon>
    </lineage>
</organism>
<name>A0A095TS53_9GAMM</name>
<feature type="domain" description="NADPH-dependent FMN reductase-like" evidence="5">
    <location>
        <begin position="1"/>
        <end position="142"/>
    </location>
</feature>
<dbReference type="eggNOG" id="COG0431">
    <property type="taxonomic scope" value="Bacteria"/>
</dbReference>